<gene>
    <name evidence="4" type="primary">Rab28</name>
</gene>
<dbReference type="PROSITE" id="PS51419">
    <property type="entry name" value="RAB"/>
    <property type="match status" value="1"/>
</dbReference>
<dbReference type="PANTHER" id="PTHR47978">
    <property type="match status" value="1"/>
</dbReference>
<keyword evidence="2" id="KW-0547">Nucleotide-binding</keyword>
<feature type="region of interest" description="Disordered" evidence="3">
    <location>
        <begin position="197"/>
        <end position="222"/>
    </location>
</feature>
<dbReference type="SMART" id="SM00173">
    <property type="entry name" value="RAS"/>
    <property type="match status" value="1"/>
</dbReference>
<evidence type="ECO:0000256" key="1">
    <source>
        <dbReference type="ARBA" id="ARBA00006270"/>
    </source>
</evidence>
<evidence type="ECO:0000256" key="2">
    <source>
        <dbReference type="ARBA" id="ARBA00022741"/>
    </source>
</evidence>
<dbReference type="Pfam" id="PF00071">
    <property type="entry name" value="Ras"/>
    <property type="match status" value="1"/>
</dbReference>
<dbReference type="GO" id="GO:0005525">
    <property type="term" value="F:GTP binding"/>
    <property type="evidence" value="ECO:0007669"/>
    <property type="project" value="InterPro"/>
</dbReference>
<dbReference type="GO" id="GO:0003924">
    <property type="term" value="F:GTPase activity"/>
    <property type="evidence" value="ECO:0007669"/>
    <property type="project" value="InterPro"/>
</dbReference>
<dbReference type="InterPro" id="IPR001806">
    <property type="entry name" value="Small_GTPase"/>
</dbReference>
<accession>A0A6F9DR36</accession>
<dbReference type="SMART" id="SM00175">
    <property type="entry name" value="RAB"/>
    <property type="match status" value="1"/>
</dbReference>
<comment type="similarity">
    <text evidence="1">Belongs to the small GTPase superfamily. Rab family.</text>
</comment>
<dbReference type="FunFam" id="3.40.50.300:FF:001508">
    <property type="entry name" value="Small GTP-binding protein Rab28, putative"/>
    <property type="match status" value="1"/>
</dbReference>
<dbReference type="PRINTS" id="PR00449">
    <property type="entry name" value="RASTRNSFRMNG"/>
</dbReference>
<evidence type="ECO:0000313" key="4">
    <source>
        <dbReference type="EMBL" id="CAB3265365.1"/>
    </source>
</evidence>
<dbReference type="SMART" id="SM00176">
    <property type="entry name" value="RAN"/>
    <property type="match status" value="1"/>
</dbReference>
<dbReference type="SUPFAM" id="SSF52540">
    <property type="entry name" value="P-loop containing nucleoside triphosphate hydrolases"/>
    <property type="match status" value="1"/>
</dbReference>
<dbReference type="SMART" id="SM00174">
    <property type="entry name" value="RHO"/>
    <property type="match status" value="1"/>
</dbReference>
<evidence type="ECO:0000256" key="3">
    <source>
        <dbReference type="SAM" id="MobiDB-lite"/>
    </source>
</evidence>
<organism evidence="4">
    <name type="scientific">Phallusia mammillata</name>
    <dbReference type="NCBI Taxonomy" id="59560"/>
    <lineage>
        <taxon>Eukaryota</taxon>
        <taxon>Metazoa</taxon>
        <taxon>Chordata</taxon>
        <taxon>Tunicata</taxon>
        <taxon>Ascidiacea</taxon>
        <taxon>Phlebobranchia</taxon>
        <taxon>Ascidiidae</taxon>
        <taxon>Phallusia</taxon>
    </lineage>
</organism>
<dbReference type="NCBIfam" id="TIGR00231">
    <property type="entry name" value="small_GTP"/>
    <property type="match status" value="1"/>
</dbReference>
<dbReference type="Gene3D" id="3.40.50.300">
    <property type="entry name" value="P-loop containing nucleotide triphosphate hydrolases"/>
    <property type="match status" value="1"/>
</dbReference>
<dbReference type="InterPro" id="IPR005225">
    <property type="entry name" value="Small_GTP-bd"/>
</dbReference>
<protein>
    <submittedName>
        <fullName evidence="4">Ras-related protein Rab-28-like</fullName>
    </submittedName>
</protein>
<reference evidence="4" key="1">
    <citation type="submission" date="2020-04" db="EMBL/GenBank/DDBJ databases">
        <authorList>
            <person name="Neveu A P."/>
        </authorList>
    </citation>
    <scope>NUCLEOTIDE SEQUENCE</scope>
    <source>
        <tissue evidence="4">Whole embryo</tissue>
    </source>
</reference>
<dbReference type="InterPro" id="IPR027417">
    <property type="entry name" value="P-loop_NTPase"/>
</dbReference>
<sequence length="222" mass="24874">MSDSEDDEIPETKLKLIVVGDGACGKTSIITRYTQEQFGKQYDQTVGIDFFMQRLTLPGDRNVTLQVWDIGGQTLGGSMLDKYVYGAQGVLFVYDITNYQSFENIDDWLAAVKQVTKDKPCHYALVGNKGDLEHMRSIEKSKHDLYAHDHNMSSHFVCAKTGDSVSLAFKRIAADILKIKLSKAEQDGTHKVVTAVLENSHRPKPTPQMRKRKTKSSVCSVQ</sequence>
<dbReference type="AlphaFoldDB" id="A0A6F9DR36"/>
<proteinExistence type="evidence at transcript level"/>
<dbReference type="EMBL" id="LR789503">
    <property type="protein sequence ID" value="CAB3265365.1"/>
    <property type="molecule type" value="mRNA"/>
</dbReference>
<name>A0A6F9DR36_9ASCI</name>
<dbReference type="PROSITE" id="PS51421">
    <property type="entry name" value="RAS"/>
    <property type="match status" value="1"/>
</dbReference>